<protein>
    <submittedName>
        <fullName evidence="1">Uncharacterized protein</fullName>
    </submittedName>
</protein>
<dbReference type="Proteomes" id="UP001165060">
    <property type="component" value="Unassembled WGS sequence"/>
</dbReference>
<gene>
    <name evidence="1" type="ORF">TeGR_g8138</name>
</gene>
<reference evidence="1 2" key="1">
    <citation type="journal article" date="2023" name="Commun. Biol.">
        <title>Genome analysis of Parmales, the sister group of diatoms, reveals the evolutionary specialization of diatoms from phago-mixotrophs to photoautotrophs.</title>
        <authorList>
            <person name="Ban H."/>
            <person name="Sato S."/>
            <person name="Yoshikawa S."/>
            <person name="Yamada K."/>
            <person name="Nakamura Y."/>
            <person name="Ichinomiya M."/>
            <person name="Sato N."/>
            <person name="Blanc-Mathieu R."/>
            <person name="Endo H."/>
            <person name="Kuwata A."/>
            <person name="Ogata H."/>
        </authorList>
    </citation>
    <scope>NUCLEOTIDE SEQUENCE [LARGE SCALE GENOMIC DNA]</scope>
</reference>
<sequence length="270" mass="27871">MEAAAVSMAPETAVDATMAPAAVDATMAPAAVDETMSRQRVDIVSAMDSWPTSREDLGAMLKDLGATIVDPAFKVAELLARTLKPSGSLGGGGRPRLDLFEFIVRALPAMPPTHEALAAVASKGKTLLHMAASMPSEPANVSLAVLAPVYPKAQLSAPCQVSGLTAMHLCVRNGVGAGAWSLIQAKTNPDALGAPGAIVDQDGNDVGPRKMCEMLAHKTGWLTIGGKVMNHKGARSEALTVWRQAFKFIGLGSGVFKFIGNSDGGASARA</sequence>
<proteinExistence type="predicted"/>
<organism evidence="1 2">
    <name type="scientific">Tetraparma gracilis</name>
    <dbReference type="NCBI Taxonomy" id="2962635"/>
    <lineage>
        <taxon>Eukaryota</taxon>
        <taxon>Sar</taxon>
        <taxon>Stramenopiles</taxon>
        <taxon>Ochrophyta</taxon>
        <taxon>Bolidophyceae</taxon>
        <taxon>Parmales</taxon>
        <taxon>Triparmaceae</taxon>
        <taxon>Tetraparma</taxon>
    </lineage>
</organism>
<dbReference type="EMBL" id="BRYB01002545">
    <property type="protein sequence ID" value="GMI21549.1"/>
    <property type="molecule type" value="Genomic_DNA"/>
</dbReference>
<evidence type="ECO:0000313" key="2">
    <source>
        <dbReference type="Proteomes" id="UP001165060"/>
    </source>
</evidence>
<accession>A0ABQ6M8C9</accession>
<evidence type="ECO:0000313" key="1">
    <source>
        <dbReference type="EMBL" id="GMI21549.1"/>
    </source>
</evidence>
<name>A0ABQ6M8C9_9STRA</name>
<keyword evidence="2" id="KW-1185">Reference proteome</keyword>
<comment type="caution">
    <text evidence="1">The sequence shown here is derived from an EMBL/GenBank/DDBJ whole genome shotgun (WGS) entry which is preliminary data.</text>
</comment>